<keyword evidence="4" id="KW-1185">Reference proteome</keyword>
<feature type="region of interest" description="Disordered" evidence="1">
    <location>
        <begin position="1003"/>
        <end position="1027"/>
    </location>
</feature>
<feature type="compositionally biased region" description="Polar residues" evidence="1">
    <location>
        <begin position="1015"/>
        <end position="1027"/>
    </location>
</feature>
<dbReference type="AlphaFoldDB" id="D1BRF3"/>
<keyword evidence="2" id="KW-0812">Transmembrane</keyword>
<feature type="transmembrane region" description="Helical" evidence="2">
    <location>
        <begin position="655"/>
        <end position="675"/>
    </location>
</feature>
<feature type="transmembrane region" description="Helical" evidence="2">
    <location>
        <begin position="695"/>
        <end position="717"/>
    </location>
</feature>
<keyword evidence="2" id="KW-0472">Membrane</keyword>
<name>D1BRF3_XYLCX</name>
<dbReference type="EMBL" id="CP001821">
    <property type="protein sequence ID" value="ACZ30408.1"/>
    <property type="molecule type" value="Genomic_DNA"/>
</dbReference>
<dbReference type="OrthoDB" id="5147027at2"/>
<gene>
    <name evidence="3" type="ordered locus">Xcel_1377</name>
</gene>
<evidence type="ECO:0000256" key="1">
    <source>
        <dbReference type="SAM" id="MobiDB-lite"/>
    </source>
</evidence>
<evidence type="ECO:0000313" key="3">
    <source>
        <dbReference type="EMBL" id="ACZ30408.1"/>
    </source>
</evidence>
<evidence type="ECO:0000313" key="4">
    <source>
        <dbReference type="Proteomes" id="UP000002255"/>
    </source>
</evidence>
<reference evidence="4" key="1">
    <citation type="submission" date="2009-11" db="EMBL/GenBank/DDBJ databases">
        <title>The complete chromosome of Xylanimonas cellulosilytica DSM 15894.</title>
        <authorList>
            <consortium name="US DOE Joint Genome Institute (JGI-PGF)"/>
            <person name="Lucas S."/>
            <person name="Copeland A."/>
            <person name="Lapidus A."/>
            <person name="Glavina del Rio T."/>
            <person name="Dalin E."/>
            <person name="Tice H."/>
            <person name="Bruce D."/>
            <person name="Goodwin L."/>
            <person name="Pitluck S."/>
            <person name="Kyrpides N."/>
            <person name="Mavromatis K."/>
            <person name="Ivanova N."/>
            <person name="Mikhailova N."/>
            <person name="Foster B."/>
            <person name="Clum A."/>
            <person name="Brettin T."/>
            <person name="Detter J.C."/>
            <person name="Han C."/>
            <person name="Larimer F."/>
            <person name="Land M."/>
            <person name="Hauser L."/>
            <person name="Markowitz V."/>
            <person name="Cheng J.F."/>
            <person name="Hugenholtz P."/>
            <person name="Woyke T."/>
            <person name="Wu D."/>
            <person name="Gehrich-Schroeter G."/>
            <person name="Schneider S."/>
            <person name="Pukall S.R."/>
            <person name="Klenk H.P."/>
            <person name="Eisen J.A."/>
        </authorList>
    </citation>
    <scope>NUCLEOTIDE SEQUENCE [LARGE SCALE GENOMIC DNA]</scope>
    <source>
        <strain evidence="4">DSM 15894 / CECT 5975 / LMG 20990 / XIL07</strain>
    </source>
</reference>
<sequence>MVLTDLTVFVVGDDERGKALREAFAQWAAEDVVVPTAWVTPSSAVVAQHGPPEVSARVVTKDGERTEDLFRFIGKYRLDTVRVVVGQFIALDDRTPDADLLVAAQAIASAIDDALPRAHREGGHTTHLWRLNLVAPVSGVADVPQSALIPSWNVNAIVSAEDRPDADHANTFVRYPGNALGHMAAAMAAVSGVFAGVDTGVFEALGADQSTSNGREVNVVRVAVRAVIGDDAETRLAVRTLEAVAAEPTGASAFVEWGRIAVKPDQVVADIDAYLRSREPWVSGRPDRPRQPVQKREGLRSAADEALAFNRRMFSVVPKWLLLRGRSKLEDVATNAIIGEGADAVVRFNPASPEAMQHSAERYLKQVDESAQKAELTRAAESVAMPDARAWAGLRSLLFAAVDGGELPNEIETPRFAGMREVLAPACVVPDPADVFEARGRVLNPVDPAAARALGAELFAAVHERLAVKEATEAELATAASALVAAEEADAASRAGLEGAQAAEEALQAEAKATPAAKAAGKKKSAHGGETTLTEVPEPRPIADRLKDAVAARVQAAAAAGKTDAALRKATTAHESADATATEAAAAFAEAEAAHQEFREWERRVGGSVLFKLVDDVVARRDDFRQRFATSRGGLVLSAPPNDDLERAQRSLVSAWRVTFAAWTLVGVVTALTWFLVWQGLLEAWEPAVAIHDNWYWIMLGATFAVPIALALANHAYYRANRRFVWRVQVLAADRLKTSEDVVFFGREAARLDQLNTTLVDWASIIGWVLHHPHGAVEDMTRTIDEGVVDSLPASFAIARASDEDEIPKKTLAQAVRLLYPQGWAASAFDHAYEVHQAEALSVDPAGIIAADLDQSESEYGPRRELLRFWDTRAASRILTTEAVETLREAVRDEFIHLSTRRVARLGEFGTGADIDEPDFYRGVATASTAFVNDMFTQVARVEGKQEVHRSVVWLPAVADAREQEDTVLHAVGMQSVAVRADVSQRLAPTDLSMFAAAPAAAPAVAPQSPVASQRPTTSDDTTTGWA</sequence>
<accession>D1BRF3</accession>
<dbReference type="Proteomes" id="UP000002255">
    <property type="component" value="Chromosome"/>
</dbReference>
<proteinExistence type="predicted"/>
<dbReference type="RefSeq" id="WP_012878150.1">
    <property type="nucleotide sequence ID" value="NC_013530.1"/>
</dbReference>
<keyword evidence="2" id="KW-1133">Transmembrane helix</keyword>
<feature type="compositionally biased region" description="Low complexity" evidence="1">
    <location>
        <begin position="1003"/>
        <end position="1014"/>
    </location>
</feature>
<dbReference type="KEGG" id="xce:Xcel_1377"/>
<dbReference type="HOGENOM" id="CLU_294910_0_0_11"/>
<feature type="region of interest" description="Disordered" evidence="1">
    <location>
        <begin position="506"/>
        <end position="536"/>
    </location>
</feature>
<reference evidence="3 4" key="2">
    <citation type="journal article" date="2010" name="Stand. Genomic Sci.">
        <title>Complete genome sequence of Xylanimonas cellulosilytica type strain (XIL07).</title>
        <authorList>
            <person name="Foster B."/>
            <person name="Pukall R."/>
            <person name="Abt B."/>
            <person name="Nolan M."/>
            <person name="Glavina Del Rio T."/>
            <person name="Chen F."/>
            <person name="Lucas S."/>
            <person name="Tice H."/>
            <person name="Pitluck S."/>
            <person name="Cheng J.-F."/>
            <person name="Chertkov O."/>
            <person name="Brettin T."/>
            <person name="Han C."/>
            <person name="Detter J.C."/>
            <person name="Bruce D."/>
            <person name="Goodwin L."/>
            <person name="Ivanova N."/>
            <person name="Mavromatis K."/>
            <person name="Pati A."/>
            <person name="Mikhailova N."/>
            <person name="Chen A."/>
            <person name="Palaniappan K."/>
            <person name="Land M."/>
            <person name="Hauser L."/>
            <person name="Chang Y.-J."/>
            <person name="Jeffries C.D."/>
            <person name="Chain P."/>
            <person name="Rohde M."/>
            <person name="Goeker M."/>
            <person name="Bristow J."/>
            <person name="Eisen J.A."/>
            <person name="Markowitz V."/>
            <person name="Hugenholtz P."/>
            <person name="Kyrpides N.C."/>
            <person name="Klenk H.-P."/>
            <person name="Lapidus A."/>
        </authorList>
    </citation>
    <scope>NUCLEOTIDE SEQUENCE [LARGE SCALE GENOMIC DNA]</scope>
    <source>
        <strain evidence="4">DSM 15894 / CECT 5975 / LMG 20990 / XIL07</strain>
    </source>
</reference>
<organism evidence="3 4">
    <name type="scientific">Xylanimonas cellulosilytica (strain DSM 15894 / JCM 12276 / CECT 5975 / KCTC 9989 / LMG 20990 / NBRC 107835 / XIL07)</name>
    <dbReference type="NCBI Taxonomy" id="446471"/>
    <lineage>
        <taxon>Bacteria</taxon>
        <taxon>Bacillati</taxon>
        <taxon>Actinomycetota</taxon>
        <taxon>Actinomycetes</taxon>
        <taxon>Micrococcales</taxon>
        <taxon>Promicromonosporaceae</taxon>
        <taxon>Xylanimonas</taxon>
    </lineage>
</organism>
<protein>
    <submittedName>
        <fullName evidence="3">Uncharacterized protein</fullName>
    </submittedName>
</protein>
<feature type="compositionally biased region" description="Low complexity" evidence="1">
    <location>
        <begin position="506"/>
        <end position="519"/>
    </location>
</feature>
<evidence type="ECO:0000256" key="2">
    <source>
        <dbReference type="SAM" id="Phobius"/>
    </source>
</evidence>
<dbReference type="STRING" id="446471.Xcel_1377"/>